<evidence type="ECO:0000313" key="2">
    <source>
        <dbReference type="Proteomes" id="UP000075604"/>
    </source>
</evidence>
<dbReference type="Proteomes" id="UP000075604">
    <property type="component" value="Unassembled WGS sequence"/>
</dbReference>
<reference evidence="1 2" key="1">
    <citation type="submission" date="2014-02" db="EMBL/GenBank/DDBJ databases">
        <title>The small core and large imbalanced accessory genome model reveals a collaborative survival strategy of Sorangium cellulosum strains in nature.</title>
        <authorList>
            <person name="Han K."/>
            <person name="Peng R."/>
            <person name="Blom J."/>
            <person name="Li Y.-Z."/>
        </authorList>
    </citation>
    <scope>NUCLEOTIDE SEQUENCE [LARGE SCALE GENOMIC DNA]</scope>
    <source>
        <strain evidence="1 2">So0157-18</strain>
    </source>
</reference>
<comment type="caution">
    <text evidence="1">The sequence shown here is derived from an EMBL/GenBank/DDBJ whole genome shotgun (WGS) entry which is preliminary data.</text>
</comment>
<accession>A0A150P3L6</accession>
<name>A0A150P3L6_SORCE</name>
<dbReference type="AlphaFoldDB" id="A0A150P3L6"/>
<proteinExistence type="predicted"/>
<gene>
    <name evidence="1" type="ORF">BE04_17820</name>
</gene>
<evidence type="ECO:0000313" key="1">
    <source>
        <dbReference type="EMBL" id="KYF50257.1"/>
    </source>
</evidence>
<dbReference type="EMBL" id="JELX01004143">
    <property type="protein sequence ID" value="KYF50257.1"/>
    <property type="molecule type" value="Genomic_DNA"/>
</dbReference>
<organism evidence="1 2">
    <name type="scientific">Sorangium cellulosum</name>
    <name type="common">Polyangium cellulosum</name>
    <dbReference type="NCBI Taxonomy" id="56"/>
    <lineage>
        <taxon>Bacteria</taxon>
        <taxon>Pseudomonadati</taxon>
        <taxon>Myxococcota</taxon>
        <taxon>Polyangia</taxon>
        <taxon>Polyangiales</taxon>
        <taxon>Polyangiaceae</taxon>
        <taxon>Sorangium</taxon>
    </lineage>
</organism>
<sequence length="81" mass="8907">MPSSVPSLGLSDFSGASTIASRIWIGPIVISGWPLTSTEVSRASRCPANIVPLVEPRSRTRIRRSRTSTAAWNWEMYGRSM</sequence>
<protein>
    <submittedName>
        <fullName evidence="1">Uncharacterized protein</fullName>
    </submittedName>
</protein>